<dbReference type="Proteomes" id="UP000031366">
    <property type="component" value="Unassembled WGS sequence"/>
</dbReference>
<dbReference type="InterPro" id="IPR002686">
    <property type="entry name" value="Transposase_17"/>
</dbReference>
<dbReference type="AlphaFoldDB" id="A0A0C1R156"/>
<accession>A0A0C1R156</accession>
<dbReference type="GO" id="GO:0006313">
    <property type="term" value="P:DNA transposition"/>
    <property type="evidence" value="ECO:0007669"/>
    <property type="project" value="InterPro"/>
</dbReference>
<dbReference type="SUPFAM" id="SSF48295">
    <property type="entry name" value="TrpR-like"/>
    <property type="match status" value="1"/>
</dbReference>
<keyword evidence="3" id="KW-1185">Reference proteome</keyword>
<feature type="domain" description="Transposase IS200-like" evidence="1">
    <location>
        <begin position="9"/>
        <end position="123"/>
    </location>
</feature>
<evidence type="ECO:0000313" key="3">
    <source>
        <dbReference type="Proteomes" id="UP000031366"/>
    </source>
</evidence>
<evidence type="ECO:0000313" key="2">
    <source>
        <dbReference type="EMBL" id="KIE47117.1"/>
    </source>
</evidence>
<proteinExistence type="predicted"/>
<dbReference type="SUPFAM" id="SSF143422">
    <property type="entry name" value="Transposase IS200-like"/>
    <property type="match status" value="1"/>
</dbReference>
<name>A0A0C1R156_9CLOT</name>
<dbReference type="GO" id="GO:0043565">
    <property type="term" value="F:sequence-specific DNA binding"/>
    <property type="evidence" value="ECO:0007669"/>
    <property type="project" value="InterPro"/>
</dbReference>
<dbReference type="OrthoDB" id="9788881at2"/>
<dbReference type="InterPro" id="IPR036515">
    <property type="entry name" value="Transposase_17_sf"/>
</dbReference>
<gene>
    <name evidence="2" type="ORF">U732_1359</name>
</gene>
<comment type="caution">
    <text evidence="2">The sequence shown here is derived from an EMBL/GenBank/DDBJ whole genome shotgun (WGS) entry which is preliminary data.</text>
</comment>
<dbReference type="Gene3D" id="3.30.70.1290">
    <property type="entry name" value="Transposase IS200-like"/>
    <property type="match status" value="1"/>
</dbReference>
<reference evidence="2 3" key="1">
    <citation type="journal article" date="2015" name="Infect. Genet. Evol.">
        <title>Genomic sequences of six botulinum neurotoxin-producing strains representing three clostridial species illustrate the mobility and diversity of botulinum neurotoxin genes.</title>
        <authorList>
            <person name="Smith T.J."/>
            <person name="Hill K.K."/>
            <person name="Xie G."/>
            <person name="Foley B.T."/>
            <person name="Williamson C.H."/>
            <person name="Foster J.T."/>
            <person name="Johnson S.L."/>
            <person name="Chertkov O."/>
            <person name="Teshima H."/>
            <person name="Gibbons H.S."/>
            <person name="Johnsky L.A."/>
            <person name="Karavis M.A."/>
            <person name="Smith L.A."/>
        </authorList>
    </citation>
    <scope>NUCLEOTIDE SEQUENCE [LARGE SCALE GENOMIC DNA]</scope>
    <source>
        <strain evidence="2 3">CDC 2741</strain>
    </source>
</reference>
<dbReference type="PANTHER" id="PTHR34322:SF2">
    <property type="entry name" value="TRANSPOSASE IS200-LIKE DOMAIN-CONTAINING PROTEIN"/>
    <property type="match status" value="1"/>
</dbReference>
<dbReference type="SMART" id="SM01321">
    <property type="entry name" value="Y1_Tnp"/>
    <property type="match status" value="1"/>
</dbReference>
<dbReference type="PANTHER" id="PTHR34322">
    <property type="entry name" value="TRANSPOSASE, Y1_TNP DOMAIN-CONTAINING"/>
    <property type="match status" value="1"/>
</dbReference>
<evidence type="ECO:0000259" key="1">
    <source>
        <dbReference type="SMART" id="SM01321"/>
    </source>
</evidence>
<dbReference type="InterPro" id="IPR010921">
    <property type="entry name" value="Trp_repressor/repl_initiator"/>
</dbReference>
<protein>
    <submittedName>
        <fullName evidence="2">Transposase IS200 like family protein</fullName>
    </submittedName>
</protein>
<organism evidence="2 3">
    <name type="scientific">Clostridium argentinense CDC 2741</name>
    <dbReference type="NCBI Taxonomy" id="1418104"/>
    <lineage>
        <taxon>Bacteria</taxon>
        <taxon>Bacillati</taxon>
        <taxon>Bacillota</taxon>
        <taxon>Clostridia</taxon>
        <taxon>Eubacteriales</taxon>
        <taxon>Clostridiaceae</taxon>
        <taxon>Clostridium</taxon>
    </lineage>
</organism>
<dbReference type="Pfam" id="PF01797">
    <property type="entry name" value="Y1_Tnp"/>
    <property type="match status" value="1"/>
</dbReference>
<dbReference type="GO" id="GO:0004803">
    <property type="term" value="F:transposase activity"/>
    <property type="evidence" value="ECO:0007669"/>
    <property type="project" value="InterPro"/>
</dbReference>
<dbReference type="EMBL" id="AYSO01000015">
    <property type="protein sequence ID" value="KIE47117.1"/>
    <property type="molecule type" value="Genomic_DNA"/>
</dbReference>
<dbReference type="RefSeq" id="WP_039632292.1">
    <property type="nucleotide sequence ID" value="NZ_AYSO01000015.1"/>
</dbReference>
<sequence>MARTARVLSEIGIYHVMTRSFPDKPLFYDDKDKEKMLQILRKLQIEENFKIYAYCLMDTHTHFLIDINGGDLSKMMKKFNLRYGGYLRKCKNHKGPVFRDRYKSKPISSDAYLIEVSKYIHRNPVDIKEYKEKPEEYTYSSLSLYLGLEKNRFNLCNEEYIMSFFGRRKRRARENYYKTMFNIEREMLKEMEFENDKSEYRSEKIILFRNCSEKDISNFICEKTGIEEIELKLKHRRKSREAKAIYTVFLTQFSGKSQKEICKTLKNITQSNVSMLCRYGVELIIKDKFYKTMLDELVEINLKRTAC</sequence>